<keyword evidence="1" id="KW-0862">Zinc</keyword>
<dbReference type="PANTHER" id="PTHR31669:SF283">
    <property type="entry name" value="PROTEIN FAR1-RELATED SEQUENCE"/>
    <property type="match status" value="1"/>
</dbReference>
<gene>
    <name evidence="3" type="ORF">L1049_009333</name>
</gene>
<evidence type="ECO:0000256" key="1">
    <source>
        <dbReference type="RuleBase" id="RU367018"/>
    </source>
</evidence>
<dbReference type="InterPro" id="IPR018289">
    <property type="entry name" value="MULE_transposase_dom"/>
</dbReference>
<name>A0AAP0X9X4_LIQFO</name>
<proteinExistence type="inferred from homology"/>
<dbReference type="GO" id="GO:0008270">
    <property type="term" value="F:zinc ion binding"/>
    <property type="evidence" value="ECO:0007669"/>
    <property type="project" value="UniProtKB-UniRule"/>
</dbReference>
<keyword evidence="1" id="KW-0479">Metal-binding</keyword>
<feature type="domain" description="MULE transposase" evidence="2">
    <location>
        <begin position="1"/>
        <end position="66"/>
    </location>
</feature>
<dbReference type="PANTHER" id="PTHR31669">
    <property type="entry name" value="PROTEIN FAR1-RELATED SEQUENCE 10-RELATED"/>
    <property type="match status" value="1"/>
</dbReference>
<comment type="subcellular location">
    <subcellularLocation>
        <location evidence="1">Nucleus</location>
    </subcellularLocation>
</comment>
<comment type="caution">
    <text evidence="3">The sequence shown here is derived from an EMBL/GenBank/DDBJ whole genome shotgun (WGS) entry which is preliminary data.</text>
</comment>
<keyword evidence="1" id="KW-0863">Zinc-finger</keyword>
<organism evidence="3 4">
    <name type="scientific">Liquidambar formosana</name>
    <name type="common">Formosan gum</name>
    <dbReference type="NCBI Taxonomy" id="63359"/>
    <lineage>
        <taxon>Eukaryota</taxon>
        <taxon>Viridiplantae</taxon>
        <taxon>Streptophyta</taxon>
        <taxon>Embryophyta</taxon>
        <taxon>Tracheophyta</taxon>
        <taxon>Spermatophyta</taxon>
        <taxon>Magnoliopsida</taxon>
        <taxon>eudicotyledons</taxon>
        <taxon>Gunneridae</taxon>
        <taxon>Pentapetalae</taxon>
        <taxon>Saxifragales</taxon>
        <taxon>Altingiaceae</taxon>
        <taxon>Liquidambar</taxon>
    </lineage>
</organism>
<dbReference type="Proteomes" id="UP001415857">
    <property type="component" value="Unassembled WGS sequence"/>
</dbReference>
<evidence type="ECO:0000313" key="3">
    <source>
        <dbReference type="EMBL" id="KAK9291145.1"/>
    </source>
</evidence>
<reference evidence="3 4" key="1">
    <citation type="journal article" date="2024" name="Plant J.">
        <title>Genome sequences and population genomics reveal climatic adaptation and genomic divergence between two closely related sweetgum species.</title>
        <authorList>
            <person name="Xu W.Q."/>
            <person name="Ren C.Q."/>
            <person name="Zhang X.Y."/>
            <person name="Comes H.P."/>
            <person name="Liu X.H."/>
            <person name="Li Y.G."/>
            <person name="Kettle C.J."/>
            <person name="Jalonen R."/>
            <person name="Gaisberger H."/>
            <person name="Ma Y.Z."/>
            <person name="Qiu Y.X."/>
        </authorList>
    </citation>
    <scope>NUCLEOTIDE SEQUENCE [LARGE SCALE GENOMIC DNA]</scope>
    <source>
        <strain evidence="3">Hangzhou</strain>
    </source>
</reference>
<comment type="similarity">
    <text evidence="1">Belongs to the FHY3/FAR1 family.</text>
</comment>
<evidence type="ECO:0000259" key="2">
    <source>
        <dbReference type="Pfam" id="PF10551"/>
    </source>
</evidence>
<accession>A0AAP0X9X4</accession>
<protein>
    <recommendedName>
        <fullName evidence="1">Protein FAR1-RELATED SEQUENCE</fullName>
    </recommendedName>
</protein>
<dbReference type="Pfam" id="PF10551">
    <property type="entry name" value="MULE"/>
    <property type="match status" value="1"/>
</dbReference>
<keyword evidence="4" id="KW-1185">Reference proteome</keyword>
<evidence type="ECO:0000313" key="4">
    <source>
        <dbReference type="Proteomes" id="UP001415857"/>
    </source>
</evidence>
<dbReference type="GO" id="GO:0005634">
    <property type="term" value="C:nucleus"/>
    <property type="evidence" value="ECO:0007669"/>
    <property type="project" value="UniProtKB-SubCell"/>
</dbReference>
<comment type="function">
    <text evidence="1">Putative transcription activator involved in regulating light control of development.</text>
</comment>
<dbReference type="EMBL" id="JBBPBK010000002">
    <property type="protein sequence ID" value="KAK9291145.1"/>
    <property type="molecule type" value="Genomic_DNA"/>
</dbReference>
<dbReference type="GO" id="GO:0006355">
    <property type="term" value="P:regulation of DNA-templated transcription"/>
    <property type="evidence" value="ECO:0007669"/>
    <property type="project" value="UniProtKB-UniRule"/>
</dbReference>
<dbReference type="AlphaFoldDB" id="A0AAP0X9X4"/>
<keyword evidence="1" id="KW-0539">Nucleus</keyword>
<dbReference type="InterPro" id="IPR031052">
    <property type="entry name" value="FHY3/FAR1"/>
</dbReference>
<sequence>MPFAPFVGVNHYGQSVLLGCGLLSLRDYRFLYLASSECISWHAPEAIVTNQCKPIQAAVAEVFLNTRGVAHNEKNQRQFV</sequence>